<accession>A0AAD3CT41</accession>
<dbReference type="PANTHER" id="PTHR11439:SF483">
    <property type="entry name" value="PEPTIDE SYNTHASE GLIP-LIKE, PUTATIVE (AFU_ORTHOLOGUE AFUA_3G12920)-RELATED"/>
    <property type="match status" value="1"/>
</dbReference>
<evidence type="ECO:0000313" key="3">
    <source>
        <dbReference type="Proteomes" id="UP001054902"/>
    </source>
</evidence>
<dbReference type="AlphaFoldDB" id="A0AAD3CT41"/>
<gene>
    <name evidence="2" type="ORF">CTEN210_07066</name>
</gene>
<feature type="region of interest" description="Disordered" evidence="1">
    <location>
        <begin position="364"/>
        <end position="393"/>
    </location>
</feature>
<proteinExistence type="predicted"/>
<dbReference type="CDD" id="cd09272">
    <property type="entry name" value="RNase_HI_RT_Ty1"/>
    <property type="match status" value="1"/>
</dbReference>
<name>A0AAD3CT41_9STRA</name>
<protein>
    <submittedName>
        <fullName evidence="2">Pol protein</fullName>
    </submittedName>
</protein>
<dbReference type="Proteomes" id="UP001054902">
    <property type="component" value="Unassembled WGS sequence"/>
</dbReference>
<comment type="caution">
    <text evidence="2">The sequence shown here is derived from an EMBL/GenBank/DDBJ whole genome shotgun (WGS) entry which is preliminary data.</text>
</comment>
<evidence type="ECO:0000313" key="2">
    <source>
        <dbReference type="EMBL" id="GFH50590.1"/>
    </source>
</evidence>
<dbReference type="PANTHER" id="PTHR11439">
    <property type="entry name" value="GAG-POL-RELATED RETROTRANSPOSON"/>
    <property type="match status" value="1"/>
</dbReference>
<dbReference type="EMBL" id="BLLK01000040">
    <property type="protein sequence ID" value="GFH50590.1"/>
    <property type="molecule type" value="Genomic_DNA"/>
</dbReference>
<evidence type="ECO:0000256" key="1">
    <source>
        <dbReference type="SAM" id="MobiDB-lite"/>
    </source>
</evidence>
<reference evidence="2 3" key="1">
    <citation type="journal article" date="2021" name="Sci. Rep.">
        <title>The genome of the diatom Chaetoceros tenuissimus carries an ancient integrated fragment of an extant virus.</title>
        <authorList>
            <person name="Hongo Y."/>
            <person name="Kimura K."/>
            <person name="Takaki Y."/>
            <person name="Yoshida Y."/>
            <person name="Baba S."/>
            <person name="Kobayashi G."/>
            <person name="Nagasaki K."/>
            <person name="Hano T."/>
            <person name="Tomaru Y."/>
        </authorList>
    </citation>
    <scope>NUCLEOTIDE SEQUENCE [LARGE SCALE GENOMIC DNA]</scope>
    <source>
        <strain evidence="2 3">NIES-3715</strain>
    </source>
</reference>
<keyword evidence="3" id="KW-1185">Reference proteome</keyword>
<organism evidence="2 3">
    <name type="scientific">Chaetoceros tenuissimus</name>
    <dbReference type="NCBI Taxonomy" id="426638"/>
    <lineage>
        <taxon>Eukaryota</taxon>
        <taxon>Sar</taxon>
        <taxon>Stramenopiles</taxon>
        <taxon>Ochrophyta</taxon>
        <taxon>Bacillariophyta</taxon>
        <taxon>Coscinodiscophyceae</taxon>
        <taxon>Chaetocerotophycidae</taxon>
        <taxon>Chaetocerotales</taxon>
        <taxon>Chaetocerotaceae</taxon>
        <taxon>Chaetoceros</taxon>
    </lineage>
</organism>
<sequence>MITWCLTPLRDVPHLPWEVQVKWRDKSTSWISLKAAKEGDPLGLAELAVALKVQDELAFKWLINHALRQRAGLISRLKSNVIRKGKTKFGIQVPESWEEAIKIDEANNNTLWQDAMKKEMVNAKCAFKLLARGDKPPPGYNEILCHLVFDVKLDMTRKARYVAGGHLTNVPPNMTYSSVVSRDTVRIGFLVAALNDLDILAGDIQNAFLSAPIFFYAGDEWGADKDRIVVVVRALYPSYVFRGFLSKSGSLGFISCLADPDLWYKPCIDSDGNEYYSYILVYVDDLLIIDKNPKRFMERIQGDFTVKKESIGPPDRYLGADVRKVEDDGAKSFWTMSSNSCLDKAIKNLKAKLKESGLEYNKKLSDPEYRPKQPFTTASYRPELDTSEECTDDQDNELAFRPELPNLGFNYEEIDKQTEFMKKAYPDAVEDLSPNAPVPRGKPLSMYVFVDSDHAGDKITRRSQTGFLLYLNSAPIIWNSKRQATVESSTFGSEFVALRLASELIISMRYKLRMMGVPIEGPTHVFCDNEAVYKNSSIAHSTLKKKHNSICFHRVQECVAAGIQVMHKVDSADNLSDILTKSLSAHIRKRLRSFIMYIRN</sequence>